<comment type="function">
    <text evidence="1 7">May be involved in both secretory and endocytic intracellular trafficking in the endosomal/prevacuolar compartments.</text>
</comment>
<keyword evidence="6 7" id="KW-0472">Membrane</keyword>
<dbReference type="Proteomes" id="UP000091857">
    <property type="component" value="Chromosome 4"/>
</dbReference>
<dbReference type="Pfam" id="PF03208">
    <property type="entry name" value="PRA1"/>
    <property type="match status" value="1"/>
</dbReference>
<reference evidence="9" key="1">
    <citation type="journal article" date="2016" name="Nat. Biotechnol.">
        <title>Sequencing wild and cultivated cassava and related species reveals extensive interspecific hybridization and genetic diversity.</title>
        <authorList>
            <person name="Bredeson J.V."/>
            <person name="Lyons J.B."/>
            <person name="Prochnik S.E."/>
            <person name="Wu G.A."/>
            <person name="Ha C.M."/>
            <person name="Edsinger-Gonzales E."/>
            <person name="Grimwood J."/>
            <person name="Schmutz J."/>
            <person name="Rabbi I.Y."/>
            <person name="Egesi C."/>
            <person name="Nauluvula P."/>
            <person name="Lebot V."/>
            <person name="Ndunguru J."/>
            <person name="Mkamilo G."/>
            <person name="Bart R.S."/>
            <person name="Setter T.L."/>
            <person name="Gleadow R.M."/>
            <person name="Kulakow P."/>
            <person name="Ferguson M.E."/>
            <person name="Rounsley S."/>
            <person name="Rokhsar D.S."/>
        </authorList>
    </citation>
    <scope>NUCLEOTIDE SEQUENCE [LARGE SCALE GENOMIC DNA]</scope>
    <source>
        <strain evidence="9">cv. AM560-2</strain>
    </source>
</reference>
<keyword evidence="9" id="KW-1185">Reference proteome</keyword>
<evidence type="ECO:0000256" key="1">
    <source>
        <dbReference type="ARBA" id="ARBA00002501"/>
    </source>
</evidence>
<evidence type="ECO:0000313" key="9">
    <source>
        <dbReference type="Proteomes" id="UP000091857"/>
    </source>
</evidence>
<feature type="transmembrane region" description="Helical" evidence="7">
    <location>
        <begin position="72"/>
        <end position="104"/>
    </location>
</feature>
<dbReference type="Gramene" id="Manes.04G138900.1.v8.1">
    <property type="protein sequence ID" value="Manes.04G138900.1.v8.1.CDS.1"/>
    <property type="gene ID" value="Manes.04G138900.v8.1"/>
</dbReference>
<evidence type="ECO:0000313" key="8">
    <source>
        <dbReference type="EMBL" id="OAY53142.1"/>
    </source>
</evidence>
<evidence type="ECO:0000256" key="3">
    <source>
        <dbReference type="ARBA" id="ARBA00006483"/>
    </source>
</evidence>
<dbReference type="STRING" id="3983.A0A2C9W4V9"/>
<accession>A0A2C9W4V9</accession>
<dbReference type="AlphaFoldDB" id="A0A2C9W4V9"/>
<dbReference type="PANTHER" id="PTHR19317">
    <property type="entry name" value="PRENYLATED RAB ACCEPTOR 1-RELATED"/>
    <property type="match status" value="1"/>
</dbReference>
<dbReference type="InterPro" id="IPR004895">
    <property type="entry name" value="Prenylated_rab_accept_PRA1"/>
</dbReference>
<comment type="similarity">
    <text evidence="3 7">Belongs to the PRA1 family.</text>
</comment>
<evidence type="ECO:0000256" key="5">
    <source>
        <dbReference type="ARBA" id="ARBA00022989"/>
    </source>
</evidence>
<dbReference type="GO" id="GO:0005794">
    <property type="term" value="C:Golgi apparatus"/>
    <property type="evidence" value="ECO:0000318"/>
    <property type="project" value="GO_Central"/>
</dbReference>
<comment type="subcellular location">
    <subcellularLocation>
        <location evidence="2">Endomembrane system</location>
        <topology evidence="2">Multi-pass membrane protein</topology>
    </subcellularLocation>
    <subcellularLocation>
        <location evidence="7">Membrane</location>
        <topology evidence="7">Multi-pass membrane protein</topology>
    </subcellularLocation>
</comment>
<keyword evidence="5 7" id="KW-1133">Transmembrane helix</keyword>
<keyword evidence="7" id="KW-0813">Transport</keyword>
<dbReference type="GO" id="GO:0016020">
    <property type="term" value="C:membrane"/>
    <property type="evidence" value="ECO:0007669"/>
    <property type="project" value="UniProtKB-SubCell"/>
</dbReference>
<dbReference type="EMBL" id="CM004390">
    <property type="protein sequence ID" value="OAY53142.1"/>
    <property type="molecule type" value="Genomic_DNA"/>
</dbReference>
<dbReference type="GO" id="GO:0016192">
    <property type="term" value="P:vesicle-mediated transport"/>
    <property type="evidence" value="ECO:0000318"/>
    <property type="project" value="GO_Central"/>
</dbReference>
<keyword evidence="4 7" id="KW-0812">Transmembrane</keyword>
<proteinExistence type="inferred from homology"/>
<name>A0A2C9W4V9_MANES</name>
<feature type="transmembrane region" description="Helical" evidence="7">
    <location>
        <begin position="124"/>
        <end position="157"/>
    </location>
</feature>
<evidence type="ECO:0000256" key="4">
    <source>
        <dbReference type="ARBA" id="ARBA00022692"/>
    </source>
</evidence>
<sequence>MTTYGTIPTASSSDDTPNLEYIVRAKEMIQEGLGTSRPWKIMFDFRSFSLPANLAEALFRLRANAAYFRMNYAIVILIIVFLSLLWHPVSLIVFIAMTAAWLYLYFQRDQPLVVFGRTIDDKTVLIGLGVLTVLVLLLTNVTWNVLGSLVTGVVVVAAHGVTRKTDDLLLDEEATGLIGSAGGGAASSSS</sequence>
<protein>
    <recommendedName>
        <fullName evidence="7">PRA1 family protein</fullName>
    </recommendedName>
</protein>
<dbReference type="GO" id="GO:0005783">
    <property type="term" value="C:endoplasmic reticulum"/>
    <property type="evidence" value="ECO:0000318"/>
    <property type="project" value="GO_Central"/>
</dbReference>
<evidence type="ECO:0000256" key="2">
    <source>
        <dbReference type="ARBA" id="ARBA00004127"/>
    </source>
</evidence>
<evidence type="ECO:0000256" key="6">
    <source>
        <dbReference type="ARBA" id="ARBA00023136"/>
    </source>
</evidence>
<dbReference type="OrthoDB" id="63113at2759"/>
<gene>
    <name evidence="8" type="ORF">MANES_04G138900v8</name>
</gene>
<organism evidence="8 9">
    <name type="scientific">Manihot esculenta</name>
    <name type="common">Cassava</name>
    <name type="synonym">Jatropha manihot</name>
    <dbReference type="NCBI Taxonomy" id="3983"/>
    <lineage>
        <taxon>Eukaryota</taxon>
        <taxon>Viridiplantae</taxon>
        <taxon>Streptophyta</taxon>
        <taxon>Embryophyta</taxon>
        <taxon>Tracheophyta</taxon>
        <taxon>Spermatophyta</taxon>
        <taxon>Magnoliopsida</taxon>
        <taxon>eudicotyledons</taxon>
        <taxon>Gunneridae</taxon>
        <taxon>Pentapetalae</taxon>
        <taxon>rosids</taxon>
        <taxon>fabids</taxon>
        <taxon>Malpighiales</taxon>
        <taxon>Euphorbiaceae</taxon>
        <taxon>Crotonoideae</taxon>
        <taxon>Manihoteae</taxon>
        <taxon>Manihot</taxon>
    </lineage>
</organism>
<comment type="caution">
    <text evidence="8">The sequence shown here is derived from an EMBL/GenBank/DDBJ whole genome shotgun (WGS) entry which is preliminary data.</text>
</comment>
<dbReference type="PANTHER" id="PTHR19317:SF2">
    <property type="entry name" value="PRA1 FAMILY PROTEIN F2"/>
    <property type="match status" value="1"/>
</dbReference>
<evidence type="ECO:0000256" key="7">
    <source>
        <dbReference type="RuleBase" id="RU363107"/>
    </source>
</evidence>
<dbReference type="OMA" id="LIWHPFS"/>